<evidence type="ECO:0000256" key="1">
    <source>
        <dbReference type="SAM" id="MobiDB-lite"/>
    </source>
</evidence>
<sequence>MSTTPKKQVSKFFRIGVEGATSDGRVIDRELLEQMAKSFDPNVYGARINIEHIRGMSPNSDFKAMGDVIALKTEEIDIGGKKKLALLAQISPTDELIALTKKRQKIYTSMEIRPKFADTDKAYLSGLAVTDSPASLGTEILEFAAKATVNPFAARKDHPDDLFSAAEEAVIEFMDAPEDTASLAAKFADKLKAITAKFSGKSQATDANLEAIVDAIGDIGEAFNTQAEEVTALRSTVAGQAKTIETLSKQVKDLTDKYTALDNTPTGTPRPPANGGAGDIKTDC</sequence>
<organism evidence="2 3">
    <name type="scientific">Paracidovorax wautersii</name>
    <dbReference type="NCBI Taxonomy" id="1177982"/>
    <lineage>
        <taxon>Bacteria</taxon>
        <taxon>Pseudomonadati</taxon>
        <taxon>Pseudomonadota</taxon>
        <taxon>Betaproteobacteria</taxon>
        <taxon>Burkholderiales</taxon>
        <taxon>Comamonadaceae</taxon>
        <taxon>Paracidovorax</taxon>
    </lineage>
</organism>
<dbReference type="Pfam" id="PF05929">
    <property type="entry name" value="Phage_GPO"/>
    <property type="match status" value="1"/>
</dbReference>
<evidence type="ECO:0000313" key="3">
    <source>
        <dbReference type="Proteomes" id="UP000461670"/>
    </source>
</evidence>
<dbReference type="Proteomes" id="UP000461670">
    <property type="component" value="Unassembled WGS sequence"/>
</dbReference>
<comment type="caution">
    <text evidence="2">The sequence shown here is derived from an EMBL/GenBank/DDBJ whole genome shotgun (WGS) entry which is preliminary data.</text>
</comment>
<reference evidence="3" key="1">
    <citation type="journal article" date="2020" name="MBio">
        <title>Horizontal gene transfer to a defensive symbiont with a reduced genome amongst a multipartite beetle microbiome.</title>
        <authorList>
            <person name="Waterworth S.C."/>
            <person name="Florez L.V."/>
            <person name="Rees E.R."/>
            <person name="Hertweck C."/>
            <person name="Kaltenpoth M."/>
            <person name="Kwan J.C."/>
        </authorList>
    </citation>
    <scope>NUCLEOTIDE SEQUENCE [LARGE SCALE GENOMIC DNA]</scope>
</reference>
<evidence type="ECO:0000313" key="2">
    <source>
        <dbReference type="EMBL" id="KAF1021903.1"/>
    </source>
</evidence>
<name>A0A7V8FPR8_9BURK</name>
<dbReference type="InterPro" id="IPR009228">
    <property type="entry name" value="Capsid_scaffold_GpO"/>
</dbReference>
<protein>
    <recommendedName>
        <fullName evidence="4">Phage capsid scaffolding protein (GPO) serine peptidase</fullName>
    </recommendedName>
</protein>
<accession>A0A7V8FPR8</accession>
<evidence type="ECO:0008006" key="4">
    <source>
        <dbReference type="Google" id="ProtNLM"/>
    </source>
</evidence>
<dbReference type="EMBL" id="WNDQ01000017">
    <property type="protein sequence ID" value="KAF1021903.1"/>
    <property type="molecule type" value="Genomic_DNA"/>
</dbReference>
<gene>
    <name evidence="2" type="ORF">GAK30_01592</name>
</gene>
<dbReference type="AlphaFoldDB" id="A0A7V8FPR8"/>
<proteinExistence type="predicted"/>
<feature type="region of interest" description="Disordered" evidence="1">
    <location>
        <begin position="260"/>
        <end position="284"/>
    </location>
</feature>